<sequence>MRHRLRIRLHSRKSDFSQHVVLFGKSVKHILSLYLLFSSSSTAAASMTLLSIVFRHLFMCNTPALLNSSSHSSLRLSALDCRSVSQIVHLYSLATKSHNNRMKASCGQCKPASKGRWTAAAPAFGIQIPGARGGADRQCCSRPPRPHGEMTKGTAAGKSLTPGCHLLVTCAPELPNMELFC</sequence>
<keyword evidence="3" id="KW-1185">Reference proteome</keyword>
<evidence type="ECO:0000313" key="3">
    <source>
        <dbReference type="Proteomes" id="UP000324222"/>
    </source>
</evidence>
<keyword evidence="1" id="KW-1133">Transmembrane helix</keyword>
<proteinExistence type="predicted"/>
<name>A0A5B7GPT5_PORTR</name>
<protein>
    <submittedName>
        <fullName evidence="2">Uncharacterized protein</fullName>
    </submittedName>
</protein>
<accession>A0A5B7GPT5</accession>
<comment type="caution">
    <text evidence="2">The sequence shown here is derived from an EMBL/GenBank/DDBJ whole genome shotgun (WGS) entry which is preliminary data.</text>
</comment>
<reference evidence="2 3" key="1">
    <citation type="submission" date="2019-05" db="EMBL/GenBank/DDBJ databases">
        <title>Another draft genome of Portunus trituberculatus and its Hox gene families provides insights of decapod evolution.</title>
        <authorList>
            <person name="Jeong J.-H."/>
            <person name="Song I."/>
            <person name="Kim S."/>
            <person name="Choi T."/>
            <person name="Kim D."/>
            <person name="Ryu S."/>
            <person name="Kim W."/>
        </authorList>
    </citation>
    <scope>NUCLEOTIDE SEQUENCE [LARGE SCALE GENOMIC DNA]</scope>
    <source>
        <tissue evidence="2">Muscle</tissue>
    </source>
</reference>
<evidence type="ECO:0000313" key="2">
    <source>
        <dbReference type="EMBL" id="MPC59048.1"/>
    </source>
</evidence>
<dbReference type="Proteomes" id="UP000324222">
    <property type="component" value="Unassembled WGS sequence"/>
</dbReference>
<organism evidence="2 3">
    <name type="scientific">Portunus trituberculatus</name>
    <name type="common">Swimming crab</name>
    <name type="synonym">Neptunus trituberculatus</name>
    <dbReference type="NCBI Taxonomy" id="210409"/>
    <lineage>
        <taxon>Eukaryota</taxon>
        <taxon>Metazoa</taxon>
        <taxon>Ecdysozoa</taxon>
        <taxon>Arthropoda</taxon>
        <taxon>Crustacea</taxon>
        <taxon>Multicrustacea</taxon>
        <taxon>Malacostraca</taxon>
        <taxon>Eumalacostraca</taxon>
        <taxon>Eucarida</taxon>
        <taxon>Decapoda</taxon>
        <taxon>Pleocyemata</taxon>
        <taxon>Brachyura</taxon>
        <taxon>Eubrachyura</taxon>
        <taxon>Portunoidea</taxon>
        <taxon>Portunidae</taxon>
        <taxon>Portuninae</taxon>
        <taxon>Portunus</taxon>
    </lineage>
</organism>
<dbReference type="EMBL" id="VSRR010016206">
    <property type="protein sequence ID" value="MPC59048.1"/>
    <property type="molecule type" value="Genomic_DNA"/>
</dbReference>
<feature type="transmembrane region" description="Helical" evidence="1">
    <location>
        <begin position="33"/>
        <end position="54"/>
    </location>
</feature>
<keyword evidence="1" id="KW-0812">Transmembrane</keyword>
<keyword evidence="1" id="KW-0472">Membrane</keyword>
<gene>
    <name evidence="2" type="ORF">E2C01_053063</name>
</gene>
<evidence type="ECO:0000256" key="1">
    <source>
        <dbReference type="SAM" id="Phobius"/>
    </source>
</evidence>
<dbReference type="AlphaFoldDB" id="A0A5B7GPT5"/>